<feature type="region of interest" description="Disordered" evidence="1">
    <location>
        <begin position="1"/>
        <end position="98"/>
    </location>
</feature>
<sequence>MWGPHVSPPSSSLTPFSLFLFPSSPSPPLPTTGELQPLPRAQTVGEPLPRGQMVGEPLPHARTAGEPLPRSRTAGEPLPTRRWPASASPAHRRPASSSPVRYCRRCRHDASAHGRLPREFLYWAASSSPSSSTPHSLRTYCLLVHLLSHTTTAAGCRRRSLSLSPHATGQREEEERKREKGEREEEEACLRAVEDGPKRVGLTRTCARVGAALGSGERRHVQRQRCTARAS</sequence>
<protein>
    <submittedName>
        <fullName evidence="2">Uncharacterized protein</fullName>
    </submittedName>
</protein>
<feature type="region of interest" description="Disordered" evidence="1">
    <location>
        <begin position="154"/>
        <end position="189"/>
    </location>
</feature>
<feature type="compositionally biased region" description="Basic and acidic residues" evidence="1">
    <location>
        <begin position="169"/>
        <end position="189"/>
    </location>
</feature>
<dbReference type="Proteomes" id="UP000817658">
    <property type="component" value="Chromosome 1"/>
</dbReference>
<accession>Q5QLU4</accession>
<feature type="compositionally biased region" description="Low complexity" evidence="1">
    <location>
        <begin position="8"/>
        <end position="23"/>
    </location>
</feature>
<dbReference type="AlphaFoldDB" id="Q5QLU4"/>
<dbReference type="EMBL" id="AP003706">
    <property type="protein sequence ID" value="BAD73608.1"/>
    <property type="molecule type" value="Genomic_DNA"/>
</dbReference>
<organism evidence="2">
    <name type="scientific">Oryza sativa subsp. japonica</name>
    <name type="common">Rice</name>
    <dbReference type="NCBI Taxonomy" id="39947"/>
    <lineage>
        <taxon>Eukaryota</taxon>
        <taxon>Viridiplantae</taxon>
        <taxon>Streptophyta</taxon>
        <taxon>Embryophyta</taxon>
        <taxon>Tracheophyta</taxon>
        <taxon>Spermatophyta</taxon>
        <taxon>Magnoliopsida</taxon>
        <taxon>Liliopsida</taxon>
        <taxon>Poales</taxon>
        <taxon>Poaceae</taxon>
        <taxon>BOP clade</taxon>
        <taxon>Oryzoideae</taxon>
        <taxon>Oryzeae</taxon>
        <taxon>Oryzinae</taxon>
        <taxon>Oryza</taxon>
        <taxon>Oryza sativa</taxon>
    </lineage>
</organism>
<feature type="compositionally biased region" description="Low complexity" evidence="1">
    <location>
        <begin position="81"/>
        <end position="98"/>
    </location>
</feature>
<name>Q5QLU4_ORYSJ</name>
<evidence type="ECO:0000313" key="2">
    <source>
        <dbReference type="EMBL" id="BAD73608.1"/>
    </source>
</evidence>
<gene>
    <name evidence="2" type="primary">OJ1125_C04.12</name>
</gene>
<reference evidence="2" key="1">
    <citation type="journal article" date="2002" name="Nature">
        <title>The genome sequence and structure of rice chromosome 1.</title>
        <authorList>
            <person name="Sasaki T."/>
            <person name="Matsumoto T."/>
            <person name="Yamamoto K."/>
            <person name="Sakata K."/>
            <person name="Baba T."/>
            <person name="Katayose Y."/>
            <person name="Wu J."/>
            <person name="Niimura Y."/>
            <person name="Cheng Z."/>
            <person name="Nagamura Y."/>
            <person name="Antonio B.A."/>
            <person name="Kanamori H."/>
            <person name="Hosokawa S."/>
            <person name="Masukawa M."/>
            <person name="Arikawa K."/>
            <person name="Chiden Y."/>
            <person name="Hayashi M."/>
            <person name="Okamoto M."/>
            <person name="Ando T."/>
            <person name="Aoki H."/>
            <person name="Arita K."/>
            <person name="Hamada M."/>
            <person name="Harada C."/>
            <person name="Hijishita S."/>
            <person name="Honda M."/>
            <person name="Ichikawa Y."/>
            <person name="Idonuma A."/>
            <person name="Iijima M."/>
            <person name="Ikeda M."/>
            <person name="Ikeno M."/>
            <person name="Itoh S."/>
            <person name="Itoh T."/>
            <person name="Itoh Y."/>
            <person name="Itoh Y."/>
            <person name="Iwabuchi A."/>
            <person name="Kamiya K."/>
            <person name="Karasawa W."/>
            <person name="Katagiri S."/>
            <person name="Kikuta A."/>
            <person name="Kobayashi N."/>
            <person name="Kono I."/>
            <person name="Machita K."/>
            <person name="Maehara T."/>
            <person name="Mizuno H."/>
            <person name="Mizubayashi T."/>
            <person name="Mukai Y."/>
            <person name="Nagasaki H."/>
            <person name="Nakashima M."/>
            <person name="Nakama Y."/>
            <person name="Nakamichi Y."/>
            <person name="Nakamura M."/>
            <person name="Namiki N."/>
            <person name="Negishi M."/>
            <person name="Ohta I."/>
            <person name="Ono N."/>
            <person name="Saji S."/>
            <person name="Sakai K."/>
            <person name="Shibata M."/>
            <person name="Shimokawa T."/>
            <person name="Shomura A."/>
            <person name="Song J."/>
            <person name="Takazaki Y."/>
            <person name="Terasawa K."/>
            <person name="Tsuji K."/>
            <person name="Waki K."/>
            <person name="Yamagata H."/>
            <person name="Yamane H."/>
            <person name="Yoshiki S."/>
            <person name="Yoshihara R."/>
            <person name="Yukawa K."/>
            <person name="Zhong H."/>
            <person name="Iwama H."/>
            <person name="Endo T."/>
            <person name="Ito H."/>
            <person name="Hahn J.H."/>
            <person name="Kim H.I."/>
            <person name="Eun M.Y."/>
            <person name="Yano M."/>
            <person name="Jiang J."/>
            <person name="Gojobori T."/>
        </authorList>
    </citation>
    <scope>NUCLEOTIDE SEQUENCE [LARGE SCALE GENOMIC DNA]</scope>
</reference>
<proteinExistence type="predicted"/>
<evidence type="ECO:0000256" key="1">
    <source>
        <dbReference type="SAM" id="MobiDB-lite"/>
    </source>
</evidence>